<comment type="subcellular location">
    <subcellularLocation>
        <location evidence="3">Cytoplasm</location>
    </subcellularLocation>
</comment>
<dbReference type="InterPro" id="IPR019407">
    <property type="entry name" value="CTU2"/>
</dbReference>
<dbReference type="AlphaFoldDB" id="C4R208"/>
<dbReference type="KEGG" id="ppa:PAS_chr2-2_0373"/>
<dbReference type="STRING" id="644223.C4R208"/>
<evidence type="ECO:0000256" key="2">
    <source>
        <dbReference type="ARBA" id="ARBA00022694"/>
    </source>
</evidence>
<dbReference type="InterPro" id="IPR014729">
    <property type="entry name" value="Rossmann-like_a/b/a_fold"/>
</dbReference>
<dbReference type="GO" id="GO:0005829">
    <property type="term" value="C:cytosol"/>
    <property type="evidence" value="ECO:0007669"/>
    <property type="project" value="TreeGrafter"/>
</dbReference>
<evidence type="ECO:0000313" key="5">
    <source>
        <dbReference type="Proteomes" id="UP000000314"/>
    </source>
</evidence>
<dbReference type="PANTHER" id="PTHR20882:SF14">
    <property type="entry name" value="CYTOPLASMIC TRNA 2-THIOLATION PROTEIN 2"/>
    <property type="match status" value="1"/>
</dbReference>
<dbReference type="OMA" id="KQRKQMM"/>
<dbReference type="SUPFAM" id="SSF52402">
    <property type="entry name" value="Adenine nucleotide alpha hydrolases-like"/>
    <property type="match status" value="1"/>
</dbReference>
<organism evidence="4 5">
    <name type="scientific">Komagataella phaffii (strain GS115 / ATCC 20864)</name>
    <name type="common">Yeast</name>
    <name type="synonym">Pichia pastoris</name>
    <dbReference type="NCBI Taxonomy" id="644223"/>
    <lineage>
        <taxon>Eukaryota</taxon>
        <taxon>Fungi</taxon>
        <taxon>Dikarya</taxon>
        <taxon>Ascomycota</taxon>
        <taxon>Saccharomycotina</taxon>
        <taxon>Pichiomycetes</taxon>
        <taxon>Pichiales</taxon>
        <taxon>Pichiaceae</taxon>
        <taxon>Komagataella</taxon>
    </lineage>
</organism>
<protein>
    <recommendedName>
        <fullName evidence="3">Cytoplasmic tRNA 2-thiolation protein 2</fullName>
    </recommendedName>
</protein>
<keyword evidence="5" id="KW-1185">Reference proteome</keyword>
<dbReference type="GO" id="GO:0016779">
    <property type="term" value="F:nucleotidyltransferase activity"/>
    <property type="evidence" value="ECO:0007669"/>
    <property type="project" value="UniProtKB-UniRule"/>
</dbReference>
<dbReference type="GeneID" id="8199084"/>
<dbReference type="HOGENOM" id="CLU_024534_1_0_1"/>
<dbReference type="Gene3D" id="3.40.50.620">
    <property type="entry name" value="HUPs"/>
    <property type="match status" value="1"/>
</dbReference>
<reference evidence="4 5" key="1">
    <citation type="journal article" date="2009" name="Nat. Biotechnol.">
        <title>Genome sequence of the recombinant protein production host Pichia pastoris.</title>
        <authorList>
            <person name="De Schutter K."/>
            <person name="Lin Y.C."/>
            <person name="Tiels P."/>
            <person name="Van Hecke A."/>
            <person name="Glinka S."/>
            <person name="Weber-Lehmann J."/>
            <person name="Rouze P."/>
            <person name="Van de Peer Y."/>
            <person name="Callewaert N."/>
        </authorList>
    </citation>
    <scope>NUCLEOTIDE SEQUENCE [LARGE SCALE GENOMIC DNA]</scope>
    <source>
        <strain evidence="5">GS115 / ATCC 20864</strain>
    </source>
</reference>
<name>C4R208_KOMPG</name>
<accession>C4R208</accession>
<comment type="function">
    <text evidence="3">Plays a central role in 2-thiolation of mcm(5)S(2)U at tRNA wobble positions of tRNA(Lys), tRNA(Glu) and tRNA(Gln). May act by forming a heterodimer with NCS6 that ligates sulfur from thiocarboxylated URM1 onto the uridine of tRNAs at wobble position. Prior mcm(5) tRNA modification by the elongator complex is required for 2-thiolation. May also be involved in protein urmylation.</text>
</comment>
<sequence length="457" mass="51947">MAFTDSDATSQRISTSQNICQRCKNMGSICFSRKEYFCKDCFLRFIRGKQRKLMMEDKFKVQYPQKGVESVSQNVMLALSMGSSSLVLFDILFNLLLEQTKTHRGRQGFHLKVVIVDESTLSDSDYSVRDKVEELKEAYGIDHNCPVDVSFKIVDPNQFILDSDQVGSILIDNDFQSYITGNNSEDTKKLTITEILDQTPNRSSREDILEMVIYQLLIRTCLVINCQTILFGHSMTKLADQVISLTVRGRASLIGKRLTDAVEIHNGSEIHIIHPLRDVLKSEVVHYSEMLQLERFNVMNQKKAADLLKSKVNKSMTVNELTRSYFDSIEGDYSEVVSTVVKIGTKLDQLRSTEHNKRCIVCDIQLSSDPKHWLENITVNEPAPVVTEADINNLRIYSETCLLEDDASKLVMNPGSEVDMCYACLTSLQDIRSAFRWPVARASKEQILDEFTIGDDI</sequence>
<dbReference type="eggNOG" id="KOG2594">
    <property type="taxonomic scope" value="Eukaryota"/>
</dbReference>
<dbReference type="FunCoup" id="C4R208">
    <property type="interactions" value="191"/>
</dbReference>
<dbReference type="PANTHER" id="PTHR20882">
    <property type="entry name" value="CYTOPLASMIC TRNA 2-THIOLATION PROTEIN 2"/>
    <property type="match status" value="1"/>
</dbReference>
<dbReference type="GO" id="GO:0016783">
    <property type="term" value="F:sulfurtransferase activity"/>
    <property type="evidence" value="ECO:0007669"/>
    <property type="project" value="TreeGrafter"/>
</dbReference>
<comment type="similarity">
    <text evidence="3">Belongs to the CTU2/NCS2 family.</text>
</comment>
<dbReference type="EMBL" id="FN392320">
    <property type="protein sequence ID" value="CAY69532.1"/>
    <property type="molecule type" value="Genomic_DNA"/>
</dbReference>
<keyword evidence="2 3" id="KW-0819">tRNA processing</keyword>
<dbReference type="Proteomes" id="UP000000314">
    <property type="component" value="Chromosome 2"/>
</dbReference>
<dbReference type="Pfam" id="PF10288">
    <property type="entry name" value="CTU2"/>
    <property type="match status" value="1"/>
</dbReference>
<dbReference type="RefSeq" id="XP_002491812.1">
    <property type="nucleotide sequence ID" value="XM_002491767.1"/>
</dbReference>
<keyword evidence="1 3" id="KW-0963">Cytoplasm</keyword>
<dbReference type="OrthoDB" id="25129at2759"/>
<dbReference type="GO" id="GO:0032447">
    <property type="term" value="P:protein urmylation"/>
    <property type="evidence" value="ECO:0007669"/>
    <property type="project" value="UniProtKB-UniRule"/>
</dbReference>
<dbReference type="GO" id="GO:0002143">
    <property type="term" value="P:tRNA wobble position uridine thiolation"/>
    <property type="evidence" value="ECO:0007669"/>
    <property type="project" value="TreeGrafter"/>
</dbReference>
<comment type="pathway">
    <text evidence="3">tRNA modification; 5-methoxycarbonylmethyl-2-thiouridine-tRNA biosynthesis.</text>
</comment>
<dbReference type="InParanoid" id="C4R208"/>
<dbReference type="UniPathway" id="UPA00988"/>
<gene>
    <name evidence="3" type="primary">NCS2</name>
    <name evidence="3" type="synonym">CTU2</name>
    <name evidence="4" type="ordered locus">PAS_chr2-2_0373</name>
</gene>
<evidence type="ECO:0000313" key="4">
    <source>
        <dbReference type="EMBL" id="CAY69532.1"/>
    </source>
</evidence>
<evidence type="ECO:0000256" key="1">
    <source>
        <dbReference type="ARBA" id="ARBA00022490"/>
    </source>
</evidence>
<proteinExistence type="inferred from homology"/>
<dbReference type="GO" id="GO:0000049">
    <property type="term" value="F:tRNA binding"/>
    <property type="evidence" value="ECO:0007669"/>
    <property type="project" value="InterPro"/>
</dbReference>
<dbReference type="HAMAP" id="MF_03054">
    <property type="entry name" value="CTU2"/>
    <property type="match status" value="1"/>
</dbReference>
<evidence type="ECO:0000256" key="3">
    <source>
        <dbReference type="HAMAP-Rule" id="MF_03054"/>
    </source>
</evidence>